<feature type="site" description="Important for catalytic activity, responsible for pKa modulation of the active site Glu and correct orientation of both the proton donor and substrate" evidence="6">
    <location>
        <position position="152"/>
    </location>
</feature>
<organism evidence="9 10">
    <name type="scientific">Talaromyces amestolkiae</name>
    <dbReference type="NCBI Taxonomy" id="1196081"/>
    <lineage>
        <taxon>Eukaryota</taxon>
        <taxon>Fungi</taxon>
        <taxon>Dikarya</taxon>
        <taxon>Ascomycota</taxon>
        <taxon>Pezizomycotina</taxon>
        <taxon>Eurotiomycetes</taxon>
        <taxon>Eurotiomycetidae</taxon>
        <taxon>Eurotiales</taxon>
        <taxon>Trichocomaceae</taxon>
        <taxon>Talaromyces</taxon>
        <taxon>Talaromyces sect. Talaromyces</taxon>
    </lineage>
</organism>
<dbReference type="OrthoDB" id="5211809at2759"/>
<dbReference type="GeneID" id="63796228"/>
<dbReference type="InterPro" id="IPR023296">
    <property type="entry name" value="Glyco_hydro_beta-prop_sf"/>
</dbReference>
<evidence type="ECO:0000256" key="5">
    <source>
        <dbReference type="ARBA" id="ARBA00023295"/>
    </source>
</evidence>
<keyword evidence="2" id="KW-0732">Signal</keyword>
<dbReference type="InterPro" id="IPR006710">
    <property type="entry name" value="Glyco_hydro_43"/>
</dbReference>
<evidence type="ECO:0000256" key="8">
    <source>
        <dbReference type="SAM" id="MobiDB-lite"/>
    </source>
</evidence>
<comment type="caution">
    <text evidence="9">The sequence shown here is derived from an EMBL/GenBank/DDBJ whole genome shotgun (WGS) entry which is preliminary data.</text>
</comment>
<evidence type="ECO:0000256" key="2">
    <source>
        <dbReference type="ARBA" id="ARBA00022729"/>
    </source>
</evidence>
<name>A0A364L5B3_TALAM</name>
<evidence type="ECO:0000313" key="10">
    <source>
        <dbReference type="Proteomes" id="UP000249363"/>
    </source>
</evidence>
<keyword evidence="4" id="KW-0119">Carbohydrate metabolism</keyword>
<evidence type="ECO:0000256" key="6">
    <source>
        <dbReference type="PIRSR" id="PIRSR606710-2"/>
    </source>
</evidence>
<feature type="compositionally biased region" description="Pro residues" evidence="8">
    <location>
        <begin position="10"/>
        <end position="19"/>
    </location>
</feature>
<proteinExistence type="inferred from homology"/>
<keyword evidence="10" id="KW-1185">Reference proteome</keyword>
<dbReference type="AlphaFoldDB" id="A0A364L5B3"/>
<accession>A0A364L5B3</accession>
<dbReference type="GO" id="GO:0005975">
    <property type="term" value="P:carbohydrate metabolic process"/>
    <property type="evidence" value="ECO:0007669"/>
    <property type="project" value="InterPro"/>
</dbReference>
<feature type="region of interest" description="Disordered" evidence="8">
    <location>
        <begin position="1"/>
        <end position="30"/>
    </location>
</feature>
<sequence length="318" mass="35050">MGGGNNWPPSHSPPSPPSPTTQTPHSGNPIIPGWYADPDARIFSSQYWIFPSLSLSYSQQTYFDCFSSTDLVHWTKHPRILDFADISWSTNRAAWAPTVAYKNGTYFMYFSAGDGAGIGVAKSKTGRPEGPYEDVLGKPLVADVLFGGQPIDPAVFVDDNGRAYLLWGGWSHGLGAELSEDMVSFKSEPVEITPPNYVEAPYVIKRKGVYYYMYSVGGWGDNSYGVEYVTSTTSPLGPFTKTSKHILSPDPDVAQGTGSNGVIHVPGTDEWYIVYHRRPLGDYDANHRYVCIDRMEFDEEGGIKPVRITKEGVQANPL</sequence>
<dbReference type="Proteomes" id="UP000249363">
    <property type="component" value="Unassembled WGS sequence"/>
</dbReference>
<evidence type="ECO:0000256" key="4">
    <source>
        <dbReference type="ARBA" id="ARBA00023277"/>
    </source>
</evidence>
<dbReference type="STRING" id="1196081.A0A364L5B3"/>
<comment type="similarity">
    <text evidence="1 7">Belongs to the glycosyl hydrolase 43 family.</text>
</comment>
<evidence type="ECO:0000313" key="9">
    <source>
        <dbReference type="EMBL" id="RAO71000.1"/>
    </source>
</evidence>
<gene>
    <name evidence="9" type="ORF">BHQ10_007012</name>
</gene>
<dbReference type="Gene3D" id="2.115.10.20">
    <property type="entry name" value="Glycosyl hydrolase domain, family 43"/>
    <property type="match status" value="1"/>
</dbReference>
<evidence type="ECO:0000256" key="7">
    <source>
        <dbReference type="RuleBase" id="RU361187"/>
    </source>
</evidence>
<evidence type="ECO:0000256" key="1">
    <source>
        <dbReference type="ARBA" id="ARBA00009865"/>
    </source>
</evidence>
<dbReference type="PANTHER" id="PTHR43772">
    <property type="entry name" value="ENDO-1,4-BETA-XYLANASE"/>
    <property type="match status" value="1"/>
</dbReference>
<keyword evidence="5 7" id="KW-0326">Glycosidase</keyword>
<dbReference type="GO" id="GO:0004553">
    <property type="term" value="F:hydrolase activity, hydrolyzing O-glycosyl compounds"/>
    <property type="evidence" value="ECO:0007669"/>
    <property type="project" value="InterPro"/>
</dbReference>
<reference evidence="9 10" key="1">
    <citation type="journal article" date="2017" name="Biotechnol. Biofuels">
        <title>Differential beta-glucosidase expression as a function of carbon source availability in Talaromyces amestolkiae: a genomic and proteomic approach.</title>
        <authorList>
            <person name="de Eugenio L.I."/>
            <person name="Mendez-Liter J.A."/>
            <person name="Nieto-Dominguez M."/>
            <person name="Alonso L."/>
            <person name="Gil-Munoz J."/>
            <person name="Barriuso J."/>
            <person name="Prieto A."/>
            <person name="Martinez M.J."/>
        </authorList>
    </citation>
    <scope>NUCLEOTIDE SEQUENCE [LARGE SCALE GENOMIC DNA]</scope>
    <source>
        <strain evidence="9 10">CIB</strain>
    </source>
</reference>
<dbReference type="Pfam" id="PF04616">
    <property type="entry name" value="Glyco_hydro_43"/>
    <property type="match status" value="1"/>
</dbReference>
<dbReference type="EMBL" id="MIKG01000014">
    <property type="protein sequence ID" value="RAO71000.1"/>
    <property type="molecule type" value="Genomic_DNA"/>
</dbReference>
<dbReference type="InterPro" id="IPR052176">
    <property type="entry name" value="Glycosyl_Hydrlase_43_Enz"/>
</dbReference>
<keyword evidence="3 7" id="KW-0378">Hydrolase</keyword>
<dbReference type="SUPFAM" id="SSF75005">
    <property type="entry name" value="Arabinanase/levansucrase/invertase"/>
    <property type="match status" value="1"/>
</dbReference>
<evidence type="ECO:0000256" key="3">
    <source>
        <dbReference type="ARBA" id="ARBA00022801"/>
    </source>
</evidence>
<dbReference type="PANTHER" id="PTHR43772:SF2">
    <property type="entry name" value="PUTATIVE (AFU_ORTHOLOGUE AFUA_2G04480)-RELATED"/>
    <property type="match status" value="1"/>
</dbReference>
<protein>
    <submittedName>
        <fullName evidence="9">Uncharacterized protein</fullName>
    </submittedName>
</protein>
<dbReference type="CDD" id="cd18827">
    <property type="entry name" value="GH43_XlnD-like"/>
    <property type="match status" value="1"/>
</dbReference>
<dbReference type="RefSeq" id="XP_040735516.1">
    <property type="nucleotide sequence ID" value="XM_040879662.1"/>
</dbReference>